<reference evidence="1" key="1">
    <citation type="journal article" date="2014" name="Front. Microbiol.">
        <title>High frequency of phylogenetically diverse reductive dehalogenase-homologous genes in deep subseafloor sedimentary metagenomes.</title>
        <authorList>
            <person name="Kawai M."/>
            <person name="Futagami T."/>
            <person name="Toyoda A."/>
            <person name="Takaki Y."/>
            <person name="Nishi S."/>
            <person name="Hori S."/>
            <person name="Arai W."/>
            <person name="Tsubouchi T."/>
            <person name="Morono Y."/>
            <person name="Uchiyama I."/>
            <person name="Ito T."/>
            <person name="Fujiyama A."/>
            <person name="Inagaki F."/>
            <person name="Takami H."/>
        </authorList>
    </citation>
    <scope>NUCLEOTIDE SEQUENCE</scope>
    <source>
        <strain evidence="1">Expedition CK06-06</strain>
    </source>
</reference>
<evidence type="ECO:0000313" key="1">
    <source>
        <dbReference type="EMBL" id="GAI84436.1"/>
    </source>
</evidence>
<comment type="caution">
    <text evidence="1">The sequence shown here is derived from an EMBL/GenBank/DDBJ whole genome shotgun (WGS) entry which is preliminary data.</text>
</comment>
<dbReference type="AlphaFoldDB" id="X1SZ75"/>
<gene>
    <name evidence="1" type="ORF">S12H4_21606</name>
</gene>
<dbReference type="EMBL" id="BARW01011135">
    <property type="protein sequence ID" value="GAI84436.1"/>
    <property type="molecule type" value="Genomic_DNA"/>
</dbReference>
<organism evidence="1">
    <name type="scientific">marine sediment metagenome</name>
    <dbReference type="NCBI Taxonomy" id="412755"/>
    <lineage>
        <taxon>unclassified sequences</taxon>
        <taxon>metagenomes</taxon>
        <taxon>ecological metagenomes</taxon>
    </lineage>
</organism>
<name>X1SZ75_9ZZZZ</name>
<accession>X1SZ75</accession>
<proteinExistence type="predicted"/>
<feature type="non-terminal residue" evidence="1">
    <location>
        <position position="239"/>
    </location>
</feature>
<protein>
    <submittedName>
        <fullName evidence="1">Uncharacterized protein</fullName>
    </submittedName>
</protein>
<sequence length="239" mass="26370">MAGKTVYLNPGESEGVTFEATPTVAKTYQVSVDGLSGSFVAQAAPVGEVEITSISMSKTSLVEADPFTVSITFSNPHDYDVWVRPEFSLGGQAVLCGYDPDSGSYTPNWVHGYEVNSKWVWVDLGGYQPIDELIPEAYGSNMTPYLYAPDGAALTSGEHAYLKVPAKGQATTSILWYTSYYARSKRVWDPWGYYSWYEVYPPIDLTVNVKVESAFNLIYHPEGIGIIRYGLPWAIGDVR</sequence>